<proteinExistence type="predicted"/>
<keyword evidence="2" id="KW-1185">Reference proteome</keyword>
<sequence length="275" mass="31608">MLHAKLHGKLRYDADGNAKLSEDSLTSTIFERLAYLPDDRLIAILFDPSLWPLRPPSGLPTSVGPVTFWPLWTWPKTIASAVTRRSTEPDLIIEFDDRILMIEAKRHDGTLSQYGDQLADEWWTAFHKFTDGRPISILAVSGLRNPERELRVLKRKALNRLAALSHGEFDDRPESFHLGYVSWRDLYLMTRKALSHDRPEQNRLLEDIGSGLVRHGVRLTAPCWLDDMQKVPWSILNNPLATDHFRRPDLPPLGFKGEMRTCSNFFRDGSFHDRG</sequence>
<dbReference type="HOGENOM" id="CLU_997291_0_0_5"/>
<reference evidence="2" key="1">
    <citation type="journal article" date="2011" name="PLoS Genet.">
        <title>Azospirillum genomes reveal transition of bacteria from aquatic to terrestrial environments.</title>
        <authorList>
            <person name="Wisniewski-Dye F."/>
            <person name="Borziak K."/>
            <person name="Khalsa-Moyers G."/>
            <person name="Alexandre G."/>
            <person name="Sukharnikov L.O."/>
            <person name="Wuichet K."/>
            <person name="Hurst G.B."/>
            <person name="McDonald W.H."/>
            <person name="Robertson J.S."/>
            <person name="Barbe V."/>
            <person name="Calteau A."/>
            <person name="Rouy Z."/>
            <person name="Mangenot S."/>
            <person name="Prigent-Combaret C."/>
            <person name="Normand P."/>
            <person name="Boyer M."/>
            <person name="Siguier P."/>
            <person name="Dessaux Y."/>
            <person name="Elmerich C."/>
            <person name="Condemine G."/>
            <person name="Krishnen G."/>
            <person name="Kennedy I."/>
            <person name="Paterson A.H."/>
            <person name="Gonzalez V."/>
            <person name="Mavingui P."/>
            <person name="Zhulin I.B."/>
        </authorList>
    </citation>
    <scope>NUCLEOTIDE SEQUENCE [LARGE SCALE GENOMIC DNA]</scope>
    <source>
        <strain evidence="2">4B</strain>
    </source>
</reference>
<dbReference type="EMBL" id="FQ311868">
    <property type="protein sequence ID" value="CBS85584.1"/>
    <property type="molecule type" value="Genomic_DNA"/>
</dbReference>
<evidence type="ECO:0000313" key="1">
    <source>
        <dbReference type="EMBL" id="CBS85584.1"/>
    </source>
</evidence>
<dbReference type="STRING" id="862719.AZOLI_0168"/>
<dbReference type="OrthoDB" id="8370100at2"/>
<dbReference type="KEGG" id="ali:AZOLI_0168"/>
<accession>G7Z2G8</accession>
<protein>
    <submittedName>
        <fullName evidence="1">Uncharacterized protein</fullName>
    </submittedName>
</protein>
<name>G7Z2G8_AZOL4</name>
<dbReference type="AlphaFoldDB" id="G7Z2G8"/>
<dbReference type="Proteomes" id="UP000005667">
    <property type="component" value="Chromosome"/>
</dbReference>
<gene>
    <name evidence="1" type="ordered locus">AZOLI_0168</name>
</gene>
<evidence type="ECO:0000313" key="2">
    <source>
        <dbReference type="Proteomes" id="UP000005667"/>
    </source>
</evidence>
<dbReference type="RefSeq" id="WP_014246651.1">
    <property type="nucleotide sequence ID" value="NC_016622.1"/>
</dbReference>
<organism evidence="1 2">
    <name type="scientific">Azospirillum lipoferum (strain 4B)</name>
    <dbReference type="NCBI Taxonomy" id="862719"/>
    <lineage>
        <taxon>Bacteria</taxon>
        <taxon>Pseudomonadati</taxon>
        <taxon>Pseudomonadota</taxon>
        <taxon>Alphaproteobacteria</taxon>
        <taxon>Rhodospirillales</taxon>
        <taxon>Azospirillaceae</taxon>
        <taxon>Azospirillum</taxon>
    </lineage>
</organism>